<keyword evidence="3" id="KW-1185">Reference proteome</keyword>
<evidence type="ECO:0000313" key="3">
    <source>
        <dbReference type="Proteomes" id="UP000799437"/>
    </source>
</evidence>
<gene>
    <name evidence="2" type="ORF">EJ05DRAFT_499749</name>
</gene>
<sequence length="78" mass="8472">MTTEPNGSASDISNETDYLKAFQELARGEQTATALEKNLSALEKKIDELLAKATEDEKLLPTTATSPETDTSKKEPSK</sequence>
<protein>
    <submittedName>
        <fullName evidence="2">Uncharacterized protein</fullName>
    </submittedName>
</protein>
<dbReference type="Proteomes" id="UP000799437">
    <property type="component" value="Unassembled WGS sequence"/>
</dbReference>
<organism evidence="2 3">
    <name type="scientific">Pseudovirgaria hyperparasitica</name>
    <dbReference type="NCBI Taxonomy" id="470096"/>
    <lineage>
        <taxon>Eukaryota</taxon>
        <taxon>Fungi</taxon>
        <taxon>Dikarya</taxon>
        <taxon>Ascomycota</taxon>
        <taxon>Pezizomycotina</taxon>
        <taxon>Dothideomycetes</taxon>
        <taxon>Dothideomycetes incertae sedis</taxon>
        <taxon>Acrospermales</taxon>
        <taxon>Acrospermaceae</taxon>
        <taxon>Pseudovirgaria</taxon>
    </lineage>
</organism>
<accession>A0A6A6WBX1</accession>
<dbReference type="EMBL" id="ML996570">
    <property type="protein sequence ID" value="KAF2759336.1"/>
    <property type="molecule type" value="Genomic_DNA"/>
</dbReference>
<evidence type="ECO:0000256" key="1">
    <source>
        <dbReference type="SAM" id="MobiDB-lite"/>
    </source>
</evidence>
<name>A0A6A6WBX1_9PEZI</name>
<evidence type="ECO:0000313" key="2">
    <source>
        <dbReference type="EMBL" id="KAF2759336.1"/>
    </source>
</evidence>
<dbReference type="AlphaFoldDB" id="A0A6A6WBX1"/>
<dbReference type="OrthoDB" id="5398685at2759"/>
<proteinExistence type="predicted"/>
<dbReference type="RefSeq" id="XP_033601787.1">
    <property type="nucleotide sequence ID" value="XM_033746894.1"/>
</dbReference>
<reference evidence="2" key="1">
    <citation type="journal article" date="2020" name="Stud. Mycol.">
        <title>101 Dothideomycetes genomes: a test case for predicting lifestyles and emergence of pathogens.</title>
        <authorList>
            <person name="Haridas S."/>
            <person name="Albert R."/>
            <person name="Binder M."/>
            <person name="Bloem J."/>
            <person name="Labutti K."/>
            <person name="Salamov A."/>
            <person name="Andreopoulos B."/>
            <person name="Baker S."/>
            <person name="Barry K."/>
            <person name="Bills G."/>
            <person name="Bluhm B."/>
            <person name="Cannon C."/>
            <person name="Castanera R."/>
            <person name="Culley D."/>
            <person name="Daum C."/>
            <person name="Ezra D."/>
            <person name="Gonzalez J."/>
            <person name="Henrissat B."/>
            <person name="Kuo A."/>
            <person name="Liang C."/>
            <person name="Lipzen A."/>
            <person name="Lutzoni F."/>
            <person name="Magnuson J."/>
            <person name="Mondo S."/>
            <person name="Nolan M."/>
            <person name="Ohm R."/>
            <person name="Pangilinan J."/>
            <person name="Park H.-J."/>
            <person name="Ramirez L."/>
            <person name="Alfaro M."/>
            <person name="Sun H."/>
            <person name="Tritt A."/>
            <person name="Yoshinaga Y."/>
            <person name="Zwiers L.-H."/>
            <person name="Turgeon B."/>
            <person name="Goodwin S."/>
            <person name="Spatafora J."/>
            <person name="Crous P."/>
            <person name="Grigoriev I."/>
        </authorList>
    </citation>
    <scope>NUCLEOTIDE SEQUENCE</scope>
    <source>
        <strain evidence="2">CBS 121739</strain>
    </source>
</reference>
<feature type="region of interest" description="Disordered" evidence="1">
    <location>
        <begin position="53"/>
        <end position="78"/>
    </location>
</feature>
<dbReference type="GeneID" id="54487948"/>